<evidence type="ECO:0000313" key="3">
    <source>
        <dbReference type="Proteomes" id="UP000242164"/>
    </source>
</evidence>
<dbReference type="Gene3D" id="3.40.50.1110">
    <property type="entry name" value="SGNH hydrolase"/>
    <property type="match status" value="1"/>
</dbReference>
<sequence>MKIVCIGDSLTEGLGVEKEKSWPMVLAELGTFEVINRGISGDTTAGMLGRFYHEVINAQATHCIIMGGHNDLWWDMPINMMLGNIYSMVKQSLHHNVTPIIGIPIPLHMEGIDRQSVGEPVAGYQVFQNKQSQFIRDVKHMARENGWNDIDFYRLYMNEREDVNSSYFAKTDGIHPNEDGHRDMAEFVWEEFRKWYPSYLF</sequence>
<comment type="caution">
    <text evidence="2">The sequence shown here is derived from an EMBL/GenBank/DDBJ whole genome shotgun (WGS) entry which is preliminary data.</text>
</comment>
<organism evidence="2 3">
    <name type="scientific">Bacillus cytotoxicus</name>
    <dbReference type="NCBI Taxonomy" id="580165"/>
    <lineage>
        <taxon>Bacteria</taxon>
        <taxon>Bacillati</taxon>
        <taxon>Bacillota</taxon>
        <taxon>Bacilli</taxon>
        <taxon>Bacillales</taxon>
        <taxon>Bacillaceae</taxon>
        <taxon>Bacillus</taxon>
        <taxon>Bacillus cereus group</taxon>
    </lineage>
</organism>
<feature type="domain" description="SGNH hydrolase-type esterase" evidence="1">
    <location>
        <begin position="5"/>
        <end position="182"/>
    </location>
</feature>
<name>A0AAX2CDV6_9BACI</name>
<dbReference type="SUPFAM" id="SSF52266">
    <property type="entry name" value="SGNH hydrolase"/>
    <property type="match status" value="1"/>
</dbReference>
<evidence type="ECO:0000259" key="1">
    <source>
        <dbReference type="Pfam" id="PF13472"/>
    </source>
</evidence>
<gene>
    <name evidence="2" type="ORF">BCB44BAC_00866</name>
</gene>
<dbReference type="CDD" id="cd04501">
    <property type="entry name" value="SGNH_hydrolase_like_4"/>
    <property type="match status" value="1"/>
</dbReference>
<dbReference type="InterPro" id="IPR036514">
    <property type="entry name" value="SGNH_hydro_sf"/>
</dbReference>
<dbReference type="InterPro" id="IPR013830">
    <property type="entry name" value="SGNH_hydro"/>
</dbReference>
<dbReference type="AlphaFoldDB" id="A0AAX2CDV6"/>
<dbReference type="InterPro" id="IPR051532">
    <property type="entry name" value="Ester_Hydrolysis_Enzymes"/>
</dbReference>
<dbReference type="GeneID" id="33896143"/>
<dbReference type="EMBL" id="FMIK01000017">
    <property type="protein sequence ID" value="SCL85976.1"/>
    <property type="molecule type" value="Genomic_DNA"/>
</dbReference>
<dbReference type="GO" id="GO:0004622">
    <property type="term" value="F:phosphatidylcholine lysophospholipase activity"/>
    <property type="evidence" value="ECO:0007669"/>
    <property type="project" value="TreeGrafter"/>
</dbReference>
<dbReference type="RefSeq" id="WP_011983866.1">
    <property type="nucleotide sequence ID" value="NZ_CP024096.1"/>
</dbReference>
<accession>A0AAX2CDV6</accession>
<dbReference type="PANTHER" id="PTHR30383">
    <property type="entry name" value="THIOESTERASE 1/PROTEASE 1/LYSOPHOSPHOLIPASE L1"/>
    <property type="match status" value="1"/>
</dbReference>
<dbReference type="PANTHER" id="PTHR30383:SF5">
    <property type="entry name" value="SGNH HYDROLASE-TYPE ESTERASE DOMAIN-CONTAINING PROTEIN"/>
    <property type="match status" value="1"/>
</dbReference>
<protein>
    <submittedName>
        <fullName evidence="2">Lipolytic protein G-D-S-L family</fullName>
    </submittedName>
</protein>
<reference evidence="2 3" key="1">
    <citation type="submission" date="2016-08" db="EMBL/GenBank/DDBJ databases">
        <authorList>
            <person name="Loux V."/>
            <person name="Rue O."/>
        </authorList>
    </citation>
    <scope>NUCLEOTIDE SEQUENCE [LARGE SCALE GENOMIC DNA]</scope>
    <source>
        <strain evidence="2 3">AFSSA_08CEB44bac</strain>
    </source>
</reference>
<dbReference type="Proteomes" id="UP000242164">
    <property type="component" value="Unassembled WGS sequence"/>
</dbReference>
<proteinExistence type="predicted"/>
<dbReference type="Pfam" id="PF13472">
    <property type="entry name" value="Lipase_GDSL_2"/>
    <property type="match status" value="1"/>
</dbReference>
<evidence type="ECO:0000313" key="2">
    <source>
        <dbReference type="EMBL" id="SCL85976.1"/>
    </source>
</evidence>